<keyword evidence="2" id="KW-1185">Reference proteome</keyword>
<dbReference type="Proteomes" id="UP001164539">
    <property type="component" value="Chromosome 1"/>
</dbReference>
<sequence length="571" mass="60802">MAGEVPIEKGGGNSSSMSSSSTCLSNFWSSALRAKTLNTPSVRTNYGDGLLRRLGLFDLVLIGVGASVGAGIFVVTGTVAHDAGPGVTISFLLAGAASVLNALCYAELATRIPAVVGGAYLYAYTAFNELTAFLVFAQLMVDYHIGAASIARSLASYVVTILELFPFLKENIPSWIGHGGEEFLGGTLSINVLAPILLALLTVVLCWGIGESSALNSFMTVVKVIIVIIVVFAGAFEVDVSNWSPFAPNGFKEILTGATVVFFAYVGFDAVANSAEESKRPQRDLPIGILGSLFICAALYIGVCLVLTGMVPYKFLGEDAPLADAFISKGLKFVSVLISIGAVAGLTTTLLVGLYVQSRLYLGLGRDGLLPSIFAKVHPTRHTPVHSQVWVGIVAGILAGLFNIRVLSHILSVGTLTGYSVVSACVIALRWKDKAPNHASSRWISAWREGVISLVIIALCGFSAGLFYRFDASYILLVVAVIIAVVASAVLCFRHGYADPPGFSCPGVPLVPAFSIFFNIFLFAQLHYEAWWRFVILGFITIGVYAIYGQYHADPNSDSIIYHRAPTEEAR</sequence>
<organism evidence="1 2">
    <name type="scientific">Melia azedarach</name>
    <name type="common">Chinaberry tree</name>
    <dbReference type="NCBI Taxonomy" id="155640"/>
    <lineage>
        <taxon>Eukaryota</taxon>
        <taxon>Viridiplantae</taxon>
        <taxon>Streptophyta</taxon>
        <taxon>Embryophyta</taxon>
        <taxon>Tracheophyta</taxon>
        <taxon>Spermatophyta</taxon>
        <taxon>Magnoliopsida</taxon>
        <taxon>eudicotyledons</taxon>
        <taxon>Gunneridae</taxon>
        <taxon>Pentapetalae</taxon>
        <taxon>rosids</taxon>
        <taxon>malvids</taxon>
        <taxon>Sapindales</taxon>
        <taxon>Meliaceae</taxon>
        <taxon>Melia</taxon>
    </lineage>
</organism>
<evidence type="ECO:0000313" key="2">
    <source>
        <dbReference type="Proteomes" id="UP001164539"/>
    </source>
</evidence>
<protein>
    <submittedName>
        <fullName evidence="1">Cationic amino acid transporter</fullName>
    </submittedName>
</protein>
<name>A0ACC1YU71_MELAZ</name>
<comment type="caution">
    <text evidence="1">The sequence shown here is derived from an EMBL/GenBank/DDBJ whole genome shotgun (WGS) entry which is preliminary data.</text>
</comment>
<gene>
    <name evidence="1" type="ORF">OWV82_000374</name>
</gene>
<dbReference type="EMBL" id="CM051394">
    <property type="protein sequence ID" value="KAJ4727250.1"/>
    <property type="molecule type" value="Genomic_DNA"/>
</dbReference>
<reference evidence="1 2" key="1">
    <citation type="journal article" date="2023" name="Science">
        <title>Complex scaffold remodeling in plant triterpene biosynthesis.</title>
        <authorList>
            <person name="De La Pena R."/>
            <person name="Hodgson H."/>
            <person name="Liu J.C."/>
            <person name="Stephenson M.J."/>
            <person name="Martin A.C."/>
            <person name="Owen C."/>
            <person name="Harkess A."/>
            <person name="Leebens-Mack J."/>
            <person name="Jimenez L.E."/>
            <person name="Osbourn A."/>
            <person name="Sattely E.S."/>
        </authorList>
    </citation>
    <scope>NUCLEOTIDE SEQUENCE [LARGE SCALE GENOMIC DNA]</scope>
    <source>
        <strain evidence="2">cv. JPN11</strain>
        <tissue evidence="1">Leaf</tissue>
    </source>
</reference>
<proteinExistence type="predicted"/>
<evidence type="ECO:0000313" key="1">
    <source>
        <dbReference type="EMBL" id="KAJ4727250.1"/>
    </source>
</evidence>
<accession>A0ACC1YU71</accession>